<accession>A0A6A7B667</accession>
<dbReference type="EMBL" id="MU006309">
    <property type="protein sequence ID" value="KAF2849915.1"/>
    <property type="molecule type" value="Genomic_DNA"/>
</dbReference>
<feature type="chain" id="PRO_5025687414" evidence="1">
    <location>
        <begin position="22"/>
        <end position="131"/>
    </location>
</feature>
<evidence type="ECO:0000256" key="1">
    <source>
        <dbReference type="SAM" id="SignalP"/>
    </source>
</evidence>
<keyword evidence="3" id="KW-1185">Reference proteome</keyword>
<dbReference type="Proteomes" id="UP000799423">
    <property type="component" value="Unassembled WGS sequence"/>
</dbReference>
<keyword evidence="1" id="KW-0732">Signal</keyword>
<protein>
    <submittedName>
        <fullName evidence="2">Uncharacterized protein</fullName>
    </submittedName>
</protein>
<evidence type="ECO:0000313" key="3">
    <source>
        <dbReference type="Proteomes" id="UP000799423"/>
    </source>
</evidence>
<reference evidence="2" key="1">
    <citation type="submission" date="2020-01" db="EMBL/GenBank/DDBJ databases">
        <authorList>
            <consortium name="DOE Joint Genome Institute"/>
            <person name="Haridas S."/>
            <person name="Albert R."/>
            <person name="Binder M."/>
            <person name="Bloem J."/>
            <person name="Labutti K."/>
            <person name="Salamov A."/>
            <person name="Andreopoulos B."/>
            <person name="Baker S.E."/>
            <person name="Barry K."/>
            <person name="Bills G."/>
            <person name="Bluhm B.H."/>
            <person name="Cannon C."/>
            <person name="Castanera R."/>
            <person name="Culley D.E."/>
            <person name="Daum C."/>
            <person name="Ezra D."/>
            <person name="Gonzalez J.B."/>
            <person name="Henrissat B."/>
            <person name="Kuo A."/>
            <person name="Liang C."/>
            <person name="Lipzen A."/>
            <person name="Lutzoni F."/>
            <person name="Magnuson J."/>
            <person name="Mondo S."/>
            <person name="Nolan M."/>
            <person name="Ohm R."/>
            <person name="Pangilinan J."/>
            <person name="Park H.-J."/>
            <person name="Ramirez L."/>
            <person name="Alfaro M."/>
            <person name="Sun H."/>
            <person name="Tritt A."/>
            <person name="Yoshinaga Y."/>
            <person name="Zwiers L.-H."/>
            <person name="Turgeon B.G."/>
            <person name="Goodwin S.B."/>
            <person name="Spatafora J.W."/>
            <person name="Crous P.W."/>
            <person name="Grigoriev I.V."/>
        </authorList>
    </citation>
    <scope>NUCLEOTIDE SEQUENCE</scope>
    <source>
        <strain evidence="2">IPT5</strain>
    </source>
</reference>
<name>A0A6A7B667_9PLEO</name>
<feature type="signal peptide" evidence="1">
    <location>
        <begin position="1"/>
        <end position="21"/>
    </location>
</feature>
<gene>
    <name evidence="2" type="ORF">T440DRAFT_479717</name>
</gene>
<sequence length="131" mass="14753">MRIPTTTLILLLSSLLPLTTAKQTVSPDRFICCRTHDPTKKGPSSCFEITSEPTEYHGWTCIQSSVPPHNIKSKVLHLHKETQPFSLKIFPRGDVMSFNTLTPTNPRPGKRVSLMHCTYQPQTWGNISSFS</sequence>
<evidence type="ECO:0000313" key="2">
    <source>
        <dbReference type="EMBL" id="KAF2849915.1"/>
    </source>
</evidence>
<dbReference type="AlphaFoldDB" id="A0A6A7B667"/>
<organism evidence="2 3">
    <name type="scientific">Plenodomus tracheiphilus IPT5</name>
    <dbReference type="NCBI Taxonomy" id="1408161"/>
    <lineage>
        <taxon>Eukaryota</taxon>
        <taxon>Fungi</taxon>
        <taxon>Dikarya</taxon>
        <taxon>Ascomycota</taxon>
        <taxon>Pezizomycotina</taxon>
        <taxon>Dothideomycetes</taxon>
        <taxon>Pleosporomycetidae</taxon>
        <taxon>Pleosporales</taxon>
        <taxon>Pleosporineae</taxon>
        <taxon>Leptosphaeriaceae</taxon>
        <taxon>Plenodomus</taxon>
    </lineage>
</organism>
<proteinExistence type="predicted"/>